<feature type="chain" id="PRO_5016324233" evidence="1">
    <location>
        <begin position="20"/>
        <end position="292"/>
    </location>
</feature>
<name>A0A327YVS3_9FLAO</name>
<dbReference type="AlphaFoldDB" id="A0A327YVS3"/>
<dbReference type="RefSeq" id="WP_181452316.1">
    <property type="nucleotide sequence ID" value="NZ_QLMI01000001.1"/>
</dbReference>
<accession>A0A327YVS3</accession>
<gene>
    <name evidence="2" type="ORF">B0I03_101331</name>
</gene>
<evidence type="ECO:0000313" key="2">
    <source>
        <dbReference type="EMBL" id="RAK25170.1"/>
    </source>
</evidence>
<dbReference type="Pfam" id="PF11751">
    <property type="entry name" value="PorP_SprF"/>
    <property type="match status" value="1"/>
</dbReference>
<dbReference type="InterPro" id="IPR019861">
    <property type="entry name" value="PorP/SprF_Bacteroidetes"/>
</dbReference>
<evidence type="ECO:0000313" key="3">
    <source>
        <dbReference type="Proteomes" id="UP000249620"/>
    </source>
</evidence>
<keyword evidence="3" id="KW-1185">Reference proteome</keyword>
<evidence type="ECO:0000256" key="1">
    <source>
        <dbReference type="SAM" id="SignalP"/>
    </source>
</evidence>
<organism evidence="2 3">
    <name type="scientific">Flavobacterium aquaticum</name>
    <dbReference type="NCBI Taxonomy" id="1236486"/>
    <lineage>
        <taxon>Bacteria</taxon>
        <taxon>Pseudomonadati</taxon>
        <taxon>Bacteroidota</taxon>
        <taxon>Flavobacteriia</taxon>
        <taxon>Flavobacteriales</taxon>
        <taxon>Flavobacteriaceae</taxon>
        <taxon>Flavobacterium</taxon>
    </lineage>
</organism>
<proteinExistence type="predicted"/>
<dbReference type="EMBL" id="QLMI01000001">
    <property type="protein sequence ID" value="RAK25170.1"/>
    <property type="molecule type" value="Genomic_DNA"/>
</dbReference>
<sequence>MKKIISTIVFLVVTITANAQQESLFSFYRNHMNLVNPAYAGAEDETLINSSYRKQWAGIEEAPETQALSFGTSLGKSIGIGVSMVHDKTFIEKQTFLGIDFSYKLDLNETHKLYMGLKVGGNFYDVNTSGLQTYNVMTDPALESINNFNPNVGLGFYLKHDAYYVSLSSPRILNTERADEVNGFASTATDRPHIYLSSGYNYIINEKFDFIPSFMLRYVNGAPLNADITASFEYDKTVNLGVAYRTSNVISGLFSIVASKRLTLGYAYESALESDLKGRANGTHEFILKFKI</sequence>
<dbReference type="NCBIfam" id="TIGR03519">
    <property type="entry name" value="T9SS_PorP_fam"/>
    <property type="match status" value="1"/>
</dbReference>
<reference evidence="2 3" key="1">
    <citation type="submission" date="2018-06" db="EMBL/GenBank/DDBJ databases">
        <title>Genomic Encyclopedia of Type Strains, Phase III (KMG-III): the genomes of soil and plant-associated and newly described type strains.</title>
        <authorList>
            <person name="Whitman W."/>
        </authorList>
    </citation>
    <scope>NUCLEOTIDE SEQUENCE [LARGE SCALE GENOMIC DNA]</scope>
    <source>
        <strain evidence="2 3">CGMCC 1.12398</strain>
    </source>
</reference>
<protein>
    <submittedName>
        <fullName evidence="2">Type IX secretion system PorP/SprF family membrane protein</fullName>
    </submittedName>
</protein>
<keyword evidence="1" id="KW-0732">Signal</keyword>
<dbReference type="Proteomes" id="UP000249620">
    <property type="component" value="Unassembled WGS sequence"/>
</dbReference>
<feature type="signal peptide" evidence="1">
    <location>
        <begin position="1"/>
        <end position="19"/>
    </location>
</feature>
<comment type="caution">
    <text evidence="2">The sequence shown here is derived from an EMBL/GenBank/DDBJ whole genome shotgun (WGS) entry which is preliminary data.</text>
</comment>